<dbReference type="AlphaFoldDB" id="A0A195F1V3"/>
<gene>
    <name evidence="1" type="ORF">ALC56_10935</name>
</gene>
<evidence type="ECO:0000313" key="2">
    <source>
        <dbReference type="Proteomes" id="UP000078541"/>
    </source>
</evidence>
<keyword evidence="2" id="KW-1185">Reference proteome</keyword>
<protein>
    <submittedName>
        <fullName evidence="1">Uncharacterized protein</fullName>
    </submittedName>
</protein>
<name>A0A195F1V3_9HYME</name>
<reference evidence="1 2" key="1">
    <citation type="submission" date="2016-03" db="EMBL/GenBank/DDBJ databases">
        <title>Trachymyrmex septentrionalis WGS genome.</title>
        <authorList>
            <person name="Nygaard S."/>
            <person name="Hu H."/>
            <person name="Boomsma J."/>
            <person name="Zhang G."/>
        </authorList>
    </citation>
    <scope>NUCLEOTIDE SEQUENCE [LARGE SCALE GENOMIC DNA]</scope>
    <source>
        <strain evidence="1">Tsep2-gDNA-1</strain>
        <tissue evidence="1">Whole body</tissue>
    </source>
</reference>
<dbReference type="Proteomes" id="UP000078541">
    <property type="component" value="Unassembled WGS sequence"/>
</dbReference>
<accession>A0A195F1V3</accession>
<evidence type="ECO:0000313" key="1">
    <source>
        <dbReference type="EMBL" id="KYN34448.1"/>
    </source>
</evidence>
<organism evidence="1 2">
    <name type="scientific">Trachymyrmex septentrionalis</name>
    <dbReference type="NCBI Taxonomy" id="34720"/>
    <lineage>
        <taxon>Eukaryota</taxon>
        <taxon>Metazoa</taxon>
        <taxon>Ecdysozoa</taxon>
        <taxon>Arthropoda</taxon>
        <taxon>Hexapoda</taxon>
        <taxon>Insecta</taxon>
        <taxon>Pterygota</taxon>
        <taxon>Neoptera</taxon>
        <taxon>Endopterygota</taxon>
        <taxon>Hymenoptera</taxon>
        <taxon>Apocrita</taxon>
        <taxon>Aculeata</taxon>
        <taxon>Formicoidea</taxon>
        <taxon>Formicidae</taxon>
        <taxon>Myrmicinae</taxon>
        <taxon>Trachymyrmex</taxon>
    </lineage>
</organism>
<proteinExistence type="predicted"/>
<dbReference type="EMBL" id="KQ981856">
    <property type="protein sequence ID" value="KYN34448.1"/>
    <property type="molecule type" value="Genomic_DNA"/>
</dbReference>
<sequence length="88" mass="9967">MPAKLRRTTGTNFLTTSFPTHPFATTRLIKLTRGNCPKCKSNASSKRTIEKGQCKHGRLLCYYTLCDSSNVRSHRLNFDQEMGQLSTI</sequence>